<dbReference type="InterPro" id="IPR050319">
    <property type="entry name" value="ABC_transp_ATP-bind"/>
</dbReference>
<dbReference type="PROSITE" id="PS00211">
    <property type="entry name" value="ABC_TRANSPORTER_1"/>
    <property type="match status" value="2"/>
</dbReference>
<dbReference type="PANTHER" id="PTHR43776">
    <property type="entry name" value="TRANSPORT ATP-BINDING PROTEIN"/>
    <property type="match status" value="1"/>
</dbReference>
<feature type="compositionally biased region" description="Polar residues" evidence="5">
    <location>
        <begin position="552"/>
        <end position="569"/>
    </location>
</feature>
<keyword evidence="2" id="KW-0813">Transport</keyword>
<dbReference type="SUPFAM" id="SSF52540">
    <property type="entry name" value="P-loop containing nucleoside triphosphate hydrolases"/>
    <property type="match status" value="2"/>
</dbReference>
<dbReference type="Pfam" id="PF08352">
    <property type="entry name" value="oligo_HPY"/>
    <property type="match status" value="2"/>
</dbReference>
<dbReference type="GO" id="GO:0055085">
    <property type="term" value="P:transmembrane transport"/>
    <property type="evidence" value="ECO:0007669"/>
    <property type="project" value="UniProtKB-ARBA"/>
</dbReference>
<dbReference type="InterPro" id="IPR027417">
    <property type="entry name" value="P-loop_NTPase"/>
</dbReference>
<sequence length="569" mass="61123">MTDRHQASGAPALALEGLTVRYPRPGRNGRNAGQLLAVDDLSLTVEPGRTLAVVGESGSGKSTTLHALLGLTPRTAQVSFRRLAVRAEDGREPREVADPRALRGRSVGLIPQDPVRALDPLVRIERHFAELHRHLLGLTDRADSRARAVAALADVGVDRPEARLRQYPHQLSGGQRQRVLIALALVGEPRLLLADEPTSNLDATVQRRVLDLVDRVRAERGLAVLLVTHDIAVAAERAERLLVMRHGRAVETGPTRDVLARPRHPYTRELLAALPSRLPPRRPRPQGADEPPVLAARGLSKSFGGGRGAPRVPAVRDVDLALHRGRTVAVVGESGAGKSTLLRLLTGLDRPDAGTVTPAPGRGGRRAAARRVQLVYQNPARSLNPALTVGQIVAEPLHAHRVGTPATRAAHVSELLAQVELPAETAASRPPQLSGGQLQRIAIARALALQPDVLVLDEPVSALDQAVRFALLKLLAELQDRLDVAYLLVSHDLGVVRAVADEVLVIHRGRIVERGPTEDVFTAPTSPHTRALLDAVPTLPEPLATEPLATEQPATEQPATERQNRTTTP</sequence>
<feature type="region of interest" description="Disordered" evidence="5">
    <location>
        <begin position="277"/>
        <end position="310"/>
    </location>
</feature>
<dbReference type="Gene3D" id="3.40.50.300">
    <property type="entry name" value="P-loop containing nucleotide triphosphate hydrolases"/>
    <property type="match status" value="2"/>
</dbReference>
<feature type="domain" description="ABC transporter" evidence="6">
    <location>
        <begin position="294"/>
        <end position="533"/>
    </location>
</feature>
<feature type="compositionally biased region" description="Low complexity" evidence="5">
    <location>
        <begin position="540"/>
        <end position="551"/>
    </location>
</feature>
<gene>
    <name evidence="7" type="ORF">FH607_019685</name>
</gene>
<keyword evidence="4 7" id="KW-0067">ATP-binding</keyword>
<reference evidence="7" key="1">
    <citation type="submission" date="2019-10" db="EMBL/GenBank/DDBJ databases">
        <title>Nonomuraea sp. nov., isolated from Phyllanthus amarus.</title>
        <authorList>
            <person name="Klykleung N."/>
            <person name="Tanasupawat S."/>
        </authorList>
    </citation>
    <scope>NUCLEOTIDE SEQUENCE [LARGE SCALE GENOMIC DNA]</scope>
    <source>
        <strain evidence="7">3MP-10</strain>
    </source>
</reference>
<evidence type="ECO:0000256" key="4">
    <source>
        <dbReference type="ARBA" id="ARBA00022840"/>
    </source>
</evidence>
<evidence type="ECO:0000313" key="7">
    <source>
        <dbReference type="EMBL" id="KAB8162871.1"/>
    </source>
</evidence>
<dbReference type="Proteomes" id="UP000314251">
    <property type="component" value="Unassembled WGS sequence"/>
</dbReference>
<evidence type="ECO:0000256" key="5">
    <source>
        <dbReference type="SAM" id="MobiDB-lite"/>
    </source>
</evidence>
<comment type="similarity">
    <text evidence="1">Belongs to the ABC transporter superfamily.</text>
</comment>
<dbReference type="PROSITE" id="PS50893">
    <property type="entry name" value="ABC_TRANSPORTER_2"/>
    <property type="match status" value="2"/>
</dbReference>
<dbReference type="InterPro" id="IPR017871">
    <property type="entry name" value="ABC_transporter-like_CS"/>
</dbReference>
<evidence type="ECO:0000313" key="8">
    <source>
        <dbReference type="Proteomes" id="UP000314251"/>
    </source>
</evidence>
<proteinExistence type="inferred from homology"/>
<dbReference type="SMART" id="SM00382">
    <property type="entry name" value="AAA"/>
    <property type="match status" value="2"/>
</dbReference>
<evidence type="ECO:0000256" key="3">
    <source>
        <dbReference type="ARBA" id="ARBA00022741"/>
    </source>
</evidence>
<evidence type="ECO:0000259" key="6">
    <source>
        <dbReference type="PROSITE" id="PS50893"/>
    </source>
</evidence>
<dbReference type="OrthoDB" id="4008250at2"/>
<dbReference type="AlphaFoldDB" id="A0A5N6A2E9"/>
<keyword evidence="3" id="KW-0547">Nucleotide-binding</keyword>
<dbReference type="NCBIfam" id="NF008453">
    <property type="entry name" value="PRK11308.1"/>
    <property type="match status" value="2"/>
</dbReference>
<dbReference type="EMBL" id="VDLY02000013">
    <property type="protein sequence ID" value="KAB8162871.1"/>
    <property type="molecule type" value="Genomic_DNA"/>
</dbReference>
<feature type="domain" description="ABC transporter" evidence="6">
    <location>
        <begin position="13"/>
        <end position="271"/>
    </location>
</feature>
<dbReference type="InterPro" id="IPR003593">
    <property type="entry name" value="AAA+_ATPase"/>
</dbReference>
<accession>A0A5N6A2E9</accession>
<dbReference type="GO" id="GO:0005524">
    <property type="term" value="F:ATP binding"/>
    <property type="evidence" value="ECO:0007669"/>
    <property type="project" value="UniProtKB-KW"/>
</dbReference>
<protein>
    <submittedName>
        <fullName evidence="7">Dipeptide ABC transporter ATP-binding protein</fullName>
    </submittedName>
</protein>
<dbReference type="InterPro" id="IPR003439">
    <property type="entry name" value="ABC_transporter-like_ATP-bd"/>
</dbReference>
<dbReference type="GO" id="GO:0016887">
    <property type="term" value="F:ATP hydrolysis activity"/>
    <property type="evidence" value="ECO:0007669"/>
    <property type="project" value="InterPro"/>
</dbReference>
<dbReference type="Pfam" id="PF00005">
    <property type="entry name" value="ABC_tran"/>
    <property type="match status" value="2"/>
</dbReference>
<evidence type="ECO:0000256" key="2">
    <source>
        <dbReference type="ARBA" id="ARBA00022448"/>
    </source>
</evidence>
<keyword evidence="8" id="KW-1185">Reference proteome</keyword>
<evidence type="ECO:0000256" key="1">
    <source>
        <dbReference type="ARBA" id="ARBA00005417"/>
    </source>
</evidence>
<dbReference type="PANTHER" id="PTHR43776:SF7">
    <property type="entry name" value="D,D-DIPEPTIDE TRANSPORT ATP-BINDING PROTEIN DDPF-RELATED"/>
    <property type="match status" value="1"/>
</dbReference>
<comment type="caution">
    <text evidence="7">The sequence shown here is derived from an EMBL/GenBank/DDBJ whole genome shotgun (WGS) entry which is preliminary data.</text>
</comment>
<dbReference type="CDD" id="cd03257">
    <property type="entry name" value="ABC_NikE_OppD_transporters"/>
    <property type="match status" value="2"/>
</dbReference>
<dbReference type="RefSeq" id="WP_139670395.1">
    <property type="nucleotide sequence ID" value="NZ_VDLY02000013.1"/>
</dbReference>
<dbReference type="NCBIfam" id="NF007739">
    <property type="entry name" value="PRK10419.1"/>
    <property type="match status" value="2"/>
</dbReference>
<name>A0A5N6A2E9_9ACTN</name>
<organism evidence="7 8">
    <name type="scientific">Streptomyces mimosae</name>
    <dbReference type="NCBI Taxonomy" id="2586635"/>
    <lineage>
        <taxon>Bacteria</taxon>
        <taxon>Bacillati</taxon>
        <taxon>Actinomycetota</taxon>
        <taxon>Actinomycetes</taxon>
        <taxon>Kitasatosporales</taxon>
        <taxon>Streptomycetaceae</taxon>
        <taxon>Streptomyces</taxon>
    </lineage>
</organism>
<dbReference type="InterPro" id="IPR013563">
    <property type="entry name" value="Oligopep_ABC_C"/>
</dbReference>
<dbReference type="GO" id="GO:0015833">
    <property type="term" value="P:peptide transport"/>
    <property type="evidence" value="ECO:0007669"/>
    <property type="project" value="InterPro"/>
</dbReference>
<feature type="region of interest" description="Disordered" evidence="5">
    <location>
        <begin position="540"/>
        <end position="569"/>
    </location>
</feature>